<dbReference type="EMBL" id="FOCE01000004">
    <property type="protein sequence ID" value="SEN35714.1"/>
    <property type="molecule type" value="Genomic_DNA"/>
</dbReference>
<dbReference type="Proteomes" id="UP000198761">
    <property type="component" value="Unassembled WGS sequence"/>
</dbReference>
<evidence type="ECO:0000313" key="2">
    <source>
        <dbReference type="EMBL" id="SEN35714.1"/>
    </source>
</evidence>
<feature type="domain" description="DUF7742" evidence="1">
    <location>
        <begin position="2"/>
        <end position="87"/>
    </location>
</feature>
<dbReference type="AlphaFoldDB" id="A0A1H8FW17"/>
<keyword evidence="3" id="KW-1185">Reference proteome</keyword>
<sequence length="96" mass="10677">MRRVLIGDLMAAARLIAPLPACDRRPVLRRLLAETHAAHLYAKRFGRPHRLWGNGSLMARAMAIQTDPVPPWGGPLRAALAEVIAALQERDHFNHS</sequence>
<dbReference type="RefSeq" id="WP_139201558.1">
    <property type="nucleotide sequence ID" value="NZ_FOCE01000004.1"/>
</dbReference>
<proteinExistence type="predicted"/>
<dbReference type="OrthoDB" id="7863415at2"/>
<evidence type="ECO:0000313" key="3">
    <source>
        <dbReference type="Proteomes" id="UP000198761"/>
    </source>
</evidence>
<name>A0A1H8FW17_9RHOB</name>
<evidence type="ECO:0000259" key="1">
    <source>
        <dbReference type="Pfam" id="PF24891"/>
    </source>
</evidence>
<reference evidence="2 3" key="1">
    <citation type="submission" date="2016-10" db="EMBL/GenBank/DDBJ databases">
        <authorList>
            <person name="de Groot N.N."/>
        </authorList>
    </citation>
    <scope>NUCLEOTIDE SEQUENCE [LARGE SCALE GENOMIC DNA]</scope>
    <source>
        <strain evidence="2 3">DSM 3857</strain>
    </source>
</reference>
<accession>A0A1H8FW17</accession>
<protein>
    <recommendedName>
        <fullName evidence="1">DUF7742 domain-containing protein</fullName>
    </recommendedName>
</protein>
<organism evidence="2 3">
    <name type="scientific">Gemmobacter aquatilis</name>
    <dbReference type="NCBI Taxonomy" id="933059"/>
    <lineage>
        <taxon>Bacteria</taxon>
        <taxon>Pseudomonadati</taxon>
        <taxon>Pseudomonadota</taxon>
        <taxon>Alphaproteobacteria</taxon>
        <taxon>Rhodobacterales</taxon>
        <taxon>Paracoccaceae</taxon>
        <taxon>Gemmobacter</taxon>
    </lineage>
</organism>
<gene>
    <name evidence="2" type="ORF">SAMN04488103_104278</name>
</gene>
<dbReference type="InterPro" id="IPR056644">
    <property type="entry name" value="DUF7742"/>
</dbReference>
<dbReference type="Pfam" id="PF24891">
    <property type="entry name" value="DUF7742"/>
    <property type="match status" value="1"/>
</dbReference>
<dbReference type="STRING" id="933059.SAMN04488103_104278"/>